<gene>
    <name evidence="3" type="ORF">AWB95_20625</name>
    <name evidence="4" type="ORF">CQY23_20320</name>
</gene>
<reference evidence="3 5" key="1">
    <citation type="submission" date="2016-01" db="EMBL/GenBank/DDBJ databases">
        <title>The new phylogeny of the genus Mycobacterium.</title>
        <authorList>
            <person name="Tarcisio F."/>
            <person name="Conor M."/>
            <person name="Antonella G."/>
            <person name="Elisabetta G."/>
            <person name="Giulia F.S."/>
            <person name="Sara T."/>
            <person name="Anna F."/>
            <person name="Clotilde B."/>
            <person name="Roberto B."/>
            <person name="Veronica D.S."/>
            <person name="Fabio R."/>
            <person name="Monica P."/>
            <person name="Olivier J."/>
            <person name="Enrico T."/>
            <person name="Nicola S."/>
        </authorList>
    </citation>
    <scope>NUCLEOTIDE SEQUENCE [LARGE SCALE GENOMIC DNA]</scope>
    <source>
        <strain evidence="3 5">DSM 44243</strain>
    </source>
</reference>
<dbReference type="OrthoDB" id="3628183at2"/>
<dbReference type="Proteomes" id="UP000193907">
    <property type="component" value="Unassembled WGS sequence"/>
</dbReference>
<accession>A0A1X1RJW3</accession>
<proteinExistence type="predicted"/>
<dbReference type="RefSeq" id="WP_085168587.1">
    <property type="nucleotide sequence ID" value="NZ_LQOM01000048.1"/>
</dbReference>
<dbReference type="InterPro" id="IPR036628">
    <property type="entry name" value="Clp_N_dom_sf"/>
</dbReference>
<evidence type="ECO:0000256" key="1">
    <source>
        <dbReference type="PROSITE-ProRule" id="PRU01251"/>
    </source>
</evidence>
<protein>
    <recommendedName>
        <fullName evidence="2">Clp R domain-containing protein</fullName>
    </recommendedName>
</protein>
<comment type="caution">
    <text evidence="3">The sequence shown here is derived from an EMBL/GenBank/DDBJ whole genome shotgun (WGS) entry which is preliminary data.</text>
</comment>
<dbReference type="PANTHER" id="PTHR47016">
    <property type="entry name" value="ATP-DEPENDENT CLP PROTEASE ATP-BINDING SUBUNIT CLPT1, CHLOROPLASTIC"/>
    <property type="match status" value="1"/>
</dbReference>
<dbReference type="Pfam" id="PF02861">
    <property type="entry name" value="Clp_N"/>
    <property type="match status" value="1"/>
</dbReference>
<dbReference type="STRING" id="28045.AWB95_20625"/>
<evidence type="ECO:0000313" key="6">
    <source>
        <dbReference type="Proteomes" id="UP000230971"/>
    </source>
</evidence>
<name>A0A1X1RJW3_MYCCE</name>
<dbReference type="InterPro" id="IPR004176">
    <property type="entry name" value="Clp_R_N"/>
</dbReference>
<dbReference type="PANTHER" id="PTHR47016:SF5">
    <property type="entry name" value="CLP DOMAIN SUPERFAMILY PROTEIN"/>
    <property type="match status" value="1"/>
</dbReference>
<dbReference type="InterPro" id="IPR044217">
    <property type="entry name" value="CLPT1/2"/>
</dbReference>
<keyword evidence="1" id="KW-0677">Repeat</keyword>
<keyword evidence="5" id="KW-1185">Reference proteome</keyword>
<dbReference type="AlphaFoldDB" id="A0A1X1RJW3"/>
<dbReference type="EMBL" id="PDKV01000034">
    <property type="protein sequence ID" value="PIB75132.1"/>
    <property type="molecule type" value="Genomic_DNA"/>
</dbReference>
<sequence>MFERFTDAARRAVVLAQEAARELQHDHIGTEHFLLGLLARPDTVAAHALAALGVSADSVRRAVIDRVGAGTEQASGHIPFTPRGKGTLENSLREALALDHPYIGTEHILLGLLDAPDGLGAQVLAERVGDLSRVRAAVLDVLREAPPAEHGPAEEGRRAMTIRVADDRLTLEVTDPALVELARAAVAALGDQLDEPGAIPGELPAAFSLVTVWQALRDSLNDIVRRAAPPPSEADA</sequence>
<dbReference type="SUPFAM" id="SSF81923">
    <property type="entry name" value="Double Clp-N motif"/>
    <property type="match status" value="2"/>
</dbReference>
<evidence type="ECO:0000313" key="3">
    <source>
        <dbReference type="EMBL" id="ORV07831.1"/>
    </source>
</evidence>
<evidence type="ECO:0000313" key="4">
    <source>
        <dbReference type="EMBL" id="PIB75132.1"/>
    </source>
</evidence>
<evidence type="ECO:0000259" key="2">
    <source>
        <dbReference type="PROSITE" id="PS51903"/>
    </source>
</evidence>
<reference evidence="4 6" key="2">
    <citation type="journal article" date="2017" name="Infect. Genet. Evol.">
        <title>The new phylogeny of the genus Mycobacterium: The old and the news.</title>
        <authorList>
            <person name="Tortoli E."/>
            <person name="Fedrizzi T."/>
            <person name="Meehan C.J."/>
            <person name="Trovato A."/>
            <person name="Grottola A."/>
            <person name="Giacobazzi E."/>
            <person name="Serpini G.F."/>
            <person name="Tagliazucchi S."/>
            <person name="Fabio A."/>
            <person name="Bettua C."/>
            <person name="Bertorelli R."/>
            <person name="Frascaro F."/>
            <person name="De Sanctis V."/>
            <person name="Pecorari M."/>
            <person name="Jousson O."/>
            <person name="Segata N."/>
            <person name="Cirillo D.M."/>
        </authorList>
    </citation>
    <scope>NUCLEOTIDE SEQUENCE [LARGE SCALE GENOMIC DNA]</scope>
    <source>
        <strain evidence="4 6">NCTC 12882</strain>
    </source>
</reference>
<feature type="domain" description="Clp R" evidence="2">
    <location>
        <begin position="2"/>
        <end position="144"/>
    </location>
</feature>
<dbReference type="Proteomes" id="UP000230971">
    <property type="component" value="Unassembled WGS sequence"/>
</dbReference>
<organism evidence="3 5">
    <name type="scientific">Mycobacterium celatum</name>
    <dbReference type="NCBI Taxonomy" id="28045"/>
    <lineage>
        <taxon>Bacteria</taxon>
        <taxon>Bacillati</taxon>
        <taxon>Actinomycetota</taxon>
        <taxon>Actinomycetes</taxon>
        <taxon>Mycobacteriales</taxon>
        <taxon>Mycobacteriaceae</taxon>
        <taxon>Mycobacterium</taxon>
    </lineage>
</organism>
<dbReference type="PROSITE" id="PS51903">
    <property type="entry name" value="CLP_R"/>
    <property type="match status" value="1"/>
</dbReference>
<dbReference type="EMBL" id="LQOM01000048">
    <property type="protein sequence ID" value="ORV07831.1"/>
    <property type="molecule type" value="Genomic_DNA"/>
</dbReference>
<evidence type="ECO:0000313" key="5">
    <source>
        <dbReference type="Proteomes" id="UP000193907"/>
    </source>
</evidence>
<dbReference type="Gene3D" id="1.10.1780.10">
    <property type="entry name" value="Clp, N-terminal domain"/>
    <property type="match status" value="1"/>
</dbReference>